<evidence type="ECO:0000256" key="4">
    <source>
        <dbReference type="PROSITE-ProRule" id="PRU00335"/>
    </source>
</evidence>
<dbReference type="InterPro" id="IPR050109">
    <property type="entry name" value="HTH-type_TetR-like_transc_reg"/>
</dbReference>
<comment type="caution">
    <text evidence="6">The sequence shown here is derived from an EMBL/GenBank/DDBJ whole genome shotgun (WGS) entry which is preliminary data.</text>
</comment>
<evidence type="ECO:0000313" key="6">
    <source>
        <dbReference type="EMBL" id="MFB9906975.1"/>
    </source>
</evidence>
<feature type="domain" description="HTH tetR-type" evidence="5">
    <location>
        <begin position="5"/>
        <end position="65"/>
    </location>
</feature>
<accession>A0ABV6A2T5</accession>
<reference evidence="6 7" key="1">
    <citation type="submission" date="2024-09" db="EMBL/GenBank/DDBJ databases">
        <authorList>
            <person name="Sun Q."/>
            <person name="Mori K."/>
        </authorList>
    </citation>
    <scope>NUCLEOTIDE SEQUENCE [LARGE SCALE GENOMIC DNA]</scope>
    <source>
        <strain evidence="6 7">TBRC 7907</strain>
    </source>
</reference>
<dbReference type="Pfam" id="PF00440">
    <property type="entry name" value="TetR_N"/>
    <property type="match status" value="1"/>
</dbReference>
<dbReference type="PRINTS" id="PR00455">
    <property type="entry name" value="HTHTETR"/>
</dbReference>
<name>A0ABV6A2T5_9PSEU</name>
<gene>
    <name evidence="6" type="ORF">ACFFQA_23825</name>
</gene>
<dbReference type="PANTHER" id="PTHR30055:SF238">
    <property type="entry name" value="MYCOFACTOCIN BIOSYNTHESIS TRANSCRIPTIONAL REGULATOR MFTR-RELATED"/>
    <property type="match status" value="1"/>
</dbReference>
<evidence type="ECO:0000256" key="3">
    <source>
        <dbReference type="ARBA" id="ARBA00023163"/>
    </source>
</evidence>
<evidence type="ECO:0000256" key="1">
    <source>
        <dbReference type="ARBA" id="ARBA00023015"/>
    </source>
</evidence>
<keyword evidence="2 4" id="KW-0238">DNA-binding</keyword>
<keyword evidence="7" id="KW-1185">Reference proteome</keyword>
<dbReference type="SUPFAM" id="SSF48498">
    <property type="entry name" value="Tetracyclin repressor-like, C-terminal domain"/>
    <property type="match status" value="1"/>
</dbReference>
<feature type="DNA-binding region" description="H-T-H motif" evidence="4">
    <location>
        <begin position="28"/>
        <end position="47"/>
    </location>
</feature>
<keyword evidence="3" id="KW-0804">Transcription</keyword>
<dbReference type="InterPro" id="IPR001647">
    <property type="entry name" value="HTH_TetR"/>
</dbReference>
<keyword evidence="1" id="KW-0805">Transcription regulation</keyword>
<evidence type="ECO:0000259" key="5">
    <source>
        <dbReference type="PROSITE" id="PS50977"/>
    </source>
</evidence>
<sequence>MAPREDLREDLVAAAERLVARRGVAGLTVREIAREAGVATGLLYKHFAGKEELVALGLYAHFRSVDARLGDRPGPAGAGTVEANLRAYVTRALVLHEAVMPAFAGLPSEPGVRERFAALLDPATGGSGLREDIADYLGAERALGRIAEGTNVGTVATMIIGACHELVLPRPHGAPAEVPPEFADELVETILNGIL</sequence>
<evidence type="ECO:0000256" key="2">
    <source>
        <dbReference type="ARBA" id="ARBA00023125"/>
    </source>
</evidence>
<protein>
    <submittedName>
        <fullName evidence="6">TetR/AcrR family transcriptional regulator</fullName>
    </submittedName>
</protein>
<evidence type="ECO:0000313" key="7">
    <source>
        <dbReference type="Proteomes" id="UP001589693"/>
    </source>
</evidence>
<dbReference type="InterPro" id="IPR023772">
    <property type="entry name" value="DNA-bd_HTH_TetR-type_CS"/>
</dbReference>
<dbReference type="PANTHER" id="PTHR30055">
    <property type="entry name" value="HTH-TYPE TRANSCRIPTIONAL REGULATOR RUTR"/>
    <property type="match status" value="1"/>
</dbReference>
<dbReference type="Gene3D" id="1.10.357.10">
    <property type="entry name" value="Tetracycline Repressor, domain 2"/>
    <property type="match status" value="1"/>
</dbReference>
<organism evidence="6 7">
    <name type="scientific">Allokutzneria oryzae</name>
    <dbReference type="NCBI Taxonomy" id="1378989"/>
    <lineage>
        <taxon>Bacteria</taxon>
        <taxon>Bacillati</taxon>
        <taxon>Actinomycetota</taxon>
        <taxon>Actinomycetes</taxon>
        <taxon>Pseudonocardiales</taxon>
        <taxon>Pseudonocardiaceae</taxon>
        <taxon>Allokutzneria</taxon>
    </lineage>
</organism>
<dbReference type="InterPro" id="IPR036271">
    <property type="entry name" value="Tet_transcr_reg_TetR-rel_C_sf"/>
</dbReference>
<dbReference type="EMBL" id="JBHLZU010000019">
    <property type="protein sequence ID" value="MFB9906975.1"/>
    <property type="molecule type" value="Genomic_DNA"/>
</dbReference>
<dbReference type="SUPFAM" id="SSF46689">
    <property type="entry name" value="Homeodomain-like"/>
    <property type="match status" value="1"/>
</dbReference>
<dbReference type="InterPro" id="IPR009057">
    <property type="entry name" value="Homeodomain-like_sf"/>
</dbReference>
<proteinExistence type="predicted"/>
<dbReference type="Proteomes" id="UP001589693">
    <property type="component" value="Unassembled WGS sequence"/>
</dbReference>
<dbReference type="PROSITE" id="PS01081">
    <property type="entry name" value="HTH_TETR_1"/>
    <property type="match status" value="1"/>
</dbReference>
<dbReference type="PROSITE" id="PS50977">
    <property type="entry name" value="HTH_TETR_2"/>
    <property type="match status" value="1"/>
</dbReference>
<dbReference type="RefSeq" id="WP_377856274.1">
    <property type="nucleotide sequence ID" value="NZ_JBHLZU010000019.1"/>
</dbReference>
<dbReference type="Gene3D" id="1.10.10.60">
    <property type="entry name" value="Homeodomain-like"/>
    <property type="match status" value="1"/>
</dbReference>